<dbReference type="RefSeq" id="WP_231336077.1">
    <property type="nucleotide sequence ID" value="NZ_CP059572.1"/>
</dbReference>
<dbReference type="PANTHER" id="PTHR30329:SF21">
    <property type="entry name" value="LIPOPROTEIN YIAD-RELATED"/>
    <property type="match status" value="1"/>
</dbReference>
<sequence>MGGAPTAGATGALHARVEVKGVERQGARSVVRYSVTSLDSSAKSVPIPASVLDPVGRRFYRPAASATGEQFAPGATREMVAELPPLPQDVQQVTVFTPGTTGEFTGIPVSGTGSAPSPSASPTSPAPGGTGPSATSGSASSSGSPSGSPSSSPQAGGVAGAPAELYDITEGEIKDVTSSGSDVTVNLRTDVLFAFNSAKLSARAKVVLDEAAQEIKEKADPARRPLTFTGHTDSKGSDSYNLKLSRARAETVMKELKSRLGDSYKYSAHGKGETDLIAQEGGPDDAKARARNRRVEITYEVRQQTAPTTGRSTAPAGGRGGSTAPSAFRPQDGATVASRYGRFGADKRRLDVKPFFRDGAYIVAVFDIVNEGPGTTPLSASYAHKDYPGGVFTSFSISAPGEKDVYRAVRIGTPVFKGSALYVGSASAAYRTGVNEPVRGIVYMPAPPGNVTSVVFDGGPFGKVNNVPVS</sequence>
<keyword evidence="8" id="KW-1185">Reference proteome</keyword>
<evidence type="ECO:0000256" key="2">
    <source>
        <dbReference type="ARBA" id="ARBA00023136"/>
    </source>
</evidence>
<feature type="domain" description="OmpA-like" evidence="6">
    <location>
        <begin position="180"/>
        <end position="303"/>
    </location>
</feature>
<feature type="compositionally biased region" description="Polar residues" evidence="5">
    <location>
        <begin position="301"/>
        <end position="312"/>
    </location>
</feature>
<evidence type="ECO:0000313" key="7">
    <source>
        <dbReference type="EMBL" id="QXJ22744.1"/>
    </source>
</evidence>
<dbReference type="PRINTS" id="PR01021">
    <property type="entry name" value="OMPADOMAIN"/>
</dbReference>
<dbReference type="InterPro" id="IPR036737">
    <property type="entry name" value="OmpA-like_sf"/>
</dbReference>
<feature type="compositionally biased region" description="Low complexity" evidence="5">
    <location>
        <begin position="108"/>
        <end position="160"/>
    </location>
</feature>
<gene>
    <name evidence="7" type="ORF">AGRA3207_003798</name>
</gene>
<dbReference type="CDD" id="cd07185">
    <property type="entry name" value="OmpA_C-like"/>
    <property type="match status" value="1"/>
</dbReference>
<dbReference type="SUPFAM" id="SSF103088">
    <property type="entry name" value="OmpA-like"/>
    <property type="match status" value="1"/>
</dbReference>
<dbReference type="Pfam" id="PF00691">
    <property type="entry name" value="OmpA"/>
    <property type="match status" value="1"/>
</dbReference>
<keyword evidence="2 4" id="KW-0472">Membrane</keyword>
<dbReference type="PROSITE" id="PS51123">
    <property type="entry name" value="OMPA_2"/>
    <property type="match status" value="1"/>
</dbReference>
<accession>A0ABX8QX44</accession>
<dbReference type="InterPro" id="IPR050330">
    <property type="entry name" value="Bact_OuterMem_StrucFunc"/>
</dbReference>
<dbReference type="Gene3D" id="3.30.1330.60">
    <property type="entry name" value="OmpA-like domain"/>
    <property type="match status" value="1"/>
</dbReference>
<evidence type="ECO:0000259" key="6">
    <source>
        <dbReference type="PROSITE" id="PS51123"/>
    </source>
</evidence>
<comment type="subcellular location">
    <subcellularLocation>
        <location evidence="1">Cell outer membrane</location>
    </subcellularLocation>
</comment>
<proteinExistence type="predicted"/>
<feature type="region of interest" description="Disordered" evidence="5">
    <location>
        <begin position="98"/>
        <end position="160"/>
    </location>
</feature>
<evidence type="ECO:0000256" key="3">
    <source>
        <dbReference type="ARBA" id="ARBA00023237"/>
    </source>
</evidence>
<dbReference type="PANTHER" id="PTHR30329">
    <property type="entry name" value="STATOR ELEMENT OF FLAGELLAR MOTOR COMPLEX"/>
    <property type="match status" value="1"/>
</dbReference>
<evidence type="ECO:0000256" key="5">
    <source>
        <dbReference type="SAM" id="MobiDB-lite"/>
    </source>
</evidence>
<organism evidence="7 8">
    <name type="scientific">Actinomadura graeca</name>
    <dbReference type="NCBI Taxonomy" id="2750812"/>
    <lineage>
        <taxon>Bacteria</taxon>
        <taxon>Bacillati</taxon>
        <taxon>Actinomycetota</taxon>
        <taxon>Actinomycetes</taxon>
        <taxon>Streptosporangiales</taxon>
        <taxon>Thermomonosporaceae</taxon>
        <taxon>Actinomadura</taxon>
    </lineage>
</organism>
<evidence type="ECO:0000256" key="4">
    <source>
        <dbReference type="PROSITE-ProRule" id="PRU00473"/>
    </source>
</evidence>
<evidence type="ECO:0000313" key="8">
    <source>
        <dbReference type="Proteomes" id="UP001049518"/>
    </source>
</evidence>
<dbReference type="EMBL" id="CP059572">
    <property type="protein sequence ID" value="QXJ22744.1"/>
    <property type="molecule type" value="Genomic_DNA"/>
</dbReference>
<dbReference type="InterPro" id="IPR006664">
    <property type="entry name" value="OMP_bac"/>
</dbReference>
<evidence type="ECO:0000256" key="1">
    <source>
        <dbReference type="ARBA" id="ARBA00004442"/>
    </source>
</evidence>
<reference evidence="7" key="1">
    <citation type="submission" date="2020-07" db="EMBL/GenBank/DDBJ databases">
        <authorList>
            <person name="Tarantini F.S."/>
            <person name="Hong K.W."/>
            <person name="Chan K.G."/>
        </authorList>
    </citation>
    <scope>NUCLEOTIDE SEQUENCE</scope>
    <source>
        <strain evidence="7">32-07</strain>
    </source>
</reference>
<dbReference type="Proteomes" id="UP001049518">
    <property type="component" value="Chromosome"/>
</dbReference>
<feature type="region of interest" description="Disordered" evidence="5">
    <location>
        <begin position="275"/>
        <end position="331"/>
    </location>
</feature>
<name>A0ABX8QX44_9ACTN</name>
<protein>
    <submittedName>
        <fullName evidence="7">OmpA family protein</fullName>
    </submittedName>
</protein>
<feature type="compositionally biased region" description="Basic and acidic residues" evidence="5">
    <location>
        <begin position="284"/>
        <end position="299"/>
    </location>
</feature>
<keyword evidence="3" id="KW-0998">Cell outer membrane</keyword>
<dbReference type="InterPro" id="IPR006665">
    <property type="entry name" value="OmpA-like"/>
</dbReference>